<feature type="region of interest" description="Disordered" evidence="2">
    <location>
        <begin position="248"/>
        <end position="276"/>
    </location>
</feature>
<comment type="caution">
    <text evidence="4">The sequence shown here is derived from an EMBL/GenBank/DDBJ whole genome shotgun (WGS) entry which is preliminary data.</text>
</comment>
<feature type="compositionally biased region" description="Low complexity" evidence="2">
    <location>
        <begin position="251"/>
        <end position="276"/>
    </location>
</feature>
<dbReference type="SUPFAM" id="SSF55008">
    <property type="entry name" value="HMA, heavy metal-associated domain"/>
    <property type="match status" value="1"/>
</dbReference>
<feature type="region of interest" description="Disordered" evidence="2">
    <location>
        <begin position="145"/>
        <end position="184"/>
    </location>
</feature>
<dbReference type="AlphaFoldDB" id="A0AAV3PW34"/>
<dbReference type="Gene3D" id="3.30.70.100">
    <property type="match status" value="1"/>
</dbReference>
<dbReference type="PANTHER" id="PTHR46119:SF12">
    <property type="entry name" value="PROTEIN SODIUM POTASSIUM ROOT DEFECTIVE 3"/>
    <property type="match status" value="1"/>
</dbReference>
<evidence type="ECO:0000256" key="2">
    <source>
        <dbReference type="SAM" id="MobiDB-lite"/>
    </source>
</evidence>
<sequence>MKTIELLCASPASTAICSSMEQYSMVRHGMKQIDHHTHRLGDRVKTRTRACLSELPFEPRPSFNQKPRKCPTKQSEIRRKRLDDIGDIQHSPHTSSRYLLSESNMVQSSLLDLELSSSLVLYKSKSSVNERVKAINNYKELAVFRSSPSRSSHESPVHKLPSTTLASGKSNDIQVHKSSSTPTGNKVVELRVSIHCKGCEGKVRKHLSKMEGVKSFSIDLVSKKVTVEGNVTPLGVLASISKVKNAQFWPSPTSSSSSSSTSSSSLSSSSMSTKRA</sequence>
<dbReference type="GO" id="GO:0009626">
    <property type="term" value="P:plant-type hypersensitive response"/>
    <property type="evidence" value="ECO:0007669"/>
    <property type="project" value="UniProtKB-KW"/>
</dbReference>
<name>A0AAV3PW34_LITER</name>
<evidence type="ECO:0000259" key="3">
    <source>
        <dbReference type="PROSITE" id="PS50846"/>
    </source>
</evidence>
<comment type="subcellular location">
    <subcellularLocation>
        <location evidence="1">Membrane</location>
        <topology evidence="1">Peripheral membrane protein</topology>
    </subcellularLocation>
</comment>
<dbReference type="CDD" id="cd00371">
    <property type="entry name" value="HMA"/>
    <property type="match status" value="1"/>
</dbReference>
<evidence type="ECO:0000313" key="4">
    <source>
        <dbReference type="EMBL" id="GAA0155296.1"/>
    </source>
</evidence>
<dbReference type="Proteomes" id="UP001454036">
    <property type="component" value="Unassembled WGS sequence"/>
</dbReference>
<dbReference type="InterPro" id="IPR044526">
    <property type="entry name" value="NAKR1-3"/>
</dbReference>
<dbReference type="InterPro" id="IPR006121">
    <property type="entry name" value="HMA_dom"/>
</dbReference>
<dbReference type="GO" id="GO:0016020">
    <property type="term" value="C:membrane"/>
    <property type="evidence" value="ECO:0007669"/>
    <property type="project" value="UniProtKB-SubCell"/>
</dbReference>
<organism evidence="4 5">
    <name type="scientific">Lithospermum erythrorhizon</name>
    <name type="common">Purple gromwell</name>
    <name type="synonym">Lithospermum officinale var. erythrorhizon</name>
    <dbReference type="NCBI Taxonomy" id="34254"/>
    <lineage>
        <taxon>Eukaryota</taxon>
        <taxon>Viridiplantae</taxon>
        <taxon>Streptophyta</taxon>
        <taxon>Embryophyta</taxon>
        <taxon>Tracheophyta</taxon>
        <taxon>Spermatophyta</taxon>
        <taxon>Magnoliopsida</taxon>
        <taxon>eudicotyledons</taxon>
        <taxon>Gunneridae</taxon>
        <taxon>Pentapetalae</taxon>
        <taxon>asterids</taxon>
        <taxon>lamiids</taxon>
        <taxon>Boraginales</taxon>
        <taxon>Boraginaceae</taxon>
        <taxon>Boraginoideae</taxon>
        <taxon>Lithospermeae</taxon>
        <taxon>Lithospermum</taxon>
    </lineage>
</organism>
<accession>A0AAV3PW34</accession>
<dbReference type="PANTHER" id="PTHR46119">
    <property type="entry name" value="OS08G0405700 PROTEIN"/>
    <property type="match status" value="1"/>
</dbReference>
<reference evidence="4 5" key="1">
    <citation type="submission" date="2024-01" db="EMBL/GenBank/DDBJ databases">
        <title>The complete chloroplast genome sequence of Lithospermum erythrorhizon: insights into the phylogenetic relationship among Boraginaceae species and the maternal lineages of purple gromwells.</title>
        <authorList>
            <person name="Okada T."/>
            <person name="Watanabe K."/>
        </authorList>
    </citation>
    <scope>NUCLEOTIDE SEQUENCE [LARGE SCALE GENOMIC DNA]</scope>
</reference>
<dbReference type="EMBL" id="BAABME010002588">
    <property type="protein sequence ID" value="GAA0155296.1"/>
    <property type="molecule type" value="Genomic_DNA"/>
</dbReference>
<keyword evidence="5" id="KW-1185">Reference proteome</keyword>
<dbReference type="Pfam" id="PF00403">
    <property type="entry name" value="HMA"/>
    <property type="match status" value="1"/>
</dbReference>
<dbReference type="GO" id="GO:0046872">
    <property type="term" value="F:metal ion binding"/>
    <property type="evidence" value="ECO:0007669"/>
    <property type="project" value="InterPro"/>
</dbReference>
<feature type="domain" description="HMA" evidence="3">
    <location>
        <begin position="185"/>
        <end position="251"/>
    </location>
</feature>
<gene>
    <name evidence="4" type="ORF">LIER_13057</name>
</gene>
<feature type="compositionally biased region" description="Polar residues" evidence="2">
    <location>
        <begin position="161"/>
        <end position="184"/>
    </location>
</feature>
<dbReference type="InterPro" id="IPR036163">
    <property type="entry name" value="HMA_dom_sf"/>
</dbReference>
<evidence type="ECO:0000256" key="1">
    <source>
        <dbReference type="ARBA" id="ARBA00004170"/>
    </source>
</evidence>
<evidence type="ECO:0000313" key="5">
    <source>
        <dbReference type="Proteomes" id="UP001454036"/>
    </source>
</evidence>
<proteinExistence type="predicted"/>
<protein>
    <recommendedName>
        <fullName evidence="3">HMA domain-containing protein</fullName>
    </recommendedName>
</protein>
<dbReference type="PROSITE" id="PS50846">
    <property type="entry name" value="HMA_2"/>
    <property type="match status" value="1"/>
</dbReference>